<dbReference type="AlphaFoldDB" id="A0A143WTT2"/>
<evidence type="ECO:0000313" key="1">
    <source>
        <dbReference type="EMBL" id="CUX97118.1"/>
    </source>
</evidence>
<name>A0A143WTT2_9ENTR</name>
<keyword evidence="2" id="KW-1185">Reference proteome</keyword>
<reference evidence="2" key="1">
    <citation type="submission" date="2016-01" db="EMBL/GenBank/DDBJ databases">
        <authorList>
            <person name="Husnik F."/>
        </authorList>
    </citation>
    <scope>NUCLEOTIDE SEQUENCE [LARGE SCALE GENOMIC DNA]</scope>
</reference>
<dbReference type="KEGG" id="hed:TPER_HE00177"/>
<evidence type="ECO:0000313" key="2">
    <source>
        <dbReference type="Proteomes" id="UP000095477"/>
    </source>
</evidence>
<protein>
    <submittedName>
        <fullName evidence="1">Uncharacterized protein</fullName>
    </submittedName>
</protein>
<dbReference type="EMBL" id="LN999835">
    <property type="protein sequence ID" value="CUX97118.1"/>
    <property type="molecule type" value="Genomic_DNA"/>
</dbReference>
<organism evidence="1 2">
    <name type="scientific">Candidatus Hoaglandella endobia</name>
    <dbReference type="NCBI Taxonomy" id="1778263"/>
    <lineage>
        <taxon>Bacteria</taxon>
        <taxon>Pseudomonadati</taxon>
        <taxon>Pseudomonadota</taxon>
        <taxon>Gammaproteobacteria</taxon>
        <taxon>Enterobacterales</taxon>
        <taxon>Enterobacteriaceae</taxon>
        <taxon>Candidatus Hoaglandella</taxon>
    </lineage>
</organism>
<dbReference type="Proteomes" id="UP000095477">
    <property type="component" value="Chromosome I"/>
</dbReference>
<proteinExistence type="predicted"/>
<accession>A0A143WTT2</accession>
<gene>
    <name evidence="1" type="ORF">TPER_HE00177</name>
</gene>
<dbReference type="STRING" id="1778263.TPER_HE00177"/>
<sequence length="33" mass="3435">MALLFSAVSKLLNGDLIAGNGPHVPSMKVNQLV</sequence>